<keyword evidence="3" id="KW-1185">Reference proteome</keyword>
<dbReference type="EMBL" id="SMKA01000029">
    <property type="protein sequence ID" value="TDC31837.1"/>
    <property type="molecule type" value="Genomic_DNA"/>
</dbReference>
<dbReference type="Proteomes" id="UP000295075">
    <property type="component" value="Unassembled WGS sequence"/>
</dbReference>
<protein>
    <submittedName>
        <fullName evidence="2">DUF1851 domain-containing protein</fullName>
    </submittedName>
</protein>
<proteinExistence type="predicted"/>
<gene>
    <name evidence="2" type="ORF">E1261_09950</name>
</gene>
<name>A0A4R4Q996_9ACTN</name>
<dbReference type="Pfam" id="PF08906">
    <property type="entry name" value="T6SS_Tdi1_C"/>
    <property type="match status" value="1"/>
</dbReference>
<dbReference type="RefSeq" id="WP_132405119.1">
    <property type="nucleotide sequence ID" value="NZ_SMKA01000029.1"/>
</dbReference>
<comment type="caution">
    <text evidence="2">The sequence shown here is derived from an EMBL/GenBank/DDBJ whole genome shotgun (WGS) entry which is preliminary data.</text>
</comment>
<organism evidence="2 3">
    <name type="scientific">Kribbella albertanoniae</name>
    <dbReference type="NCBI Taxonomy" id="1266829"/>
    <lineage>
        <taxon>Bacteria</taxon>
        <taxon>Bacillati</taxon>
        <taxon>Actinomycetota</taxon>
        <taxon>Actinomycetes</taxon>
        <taxon>Propionibacteriales</taxon>
        <taxon>Kribbellaceae</taxon>
        <taxon>Kribbella</taxon>
    </lineage>
</organism>
<evidence type="ECO:0000259" key="1">
    <source>
        <dbReference type="Pfam" id="PF08906"/>
    </source>
</evidence>
<evidence type="ECO:0000313" key="2">
    <source>
        <dbReference type="EMBL" id="TDC31837.1"/>
    </source>
</evidence>
<reference evidence="2 3" key="1">
    <citation type="submission" date="2019-03" db="EMBL/GenBank/DDBJ databases">
        <title>Draft genome sequences of novel Actinobacteria.</title>
        <authorList>
            <person name="Sahin N."/>
            <person name="Ay H."/>
            <person name="Saygin H."/>
        </authorList>
    </citation>
    <scope>NUCLEOTIDE SEQUENCE [LARGE SCALE GENOMIC DNA]</scope>
    <source>
        <strain evidence="2 3">JCM 30547</strain>
    </source>
</reference>
<dbReference type="InterPro" id="IPR015002">
    <property type="entry name" value="T6SS_Tdi1_C"/>
</dbReference>
<dbReference type="OrthoDB" id="2988179at2"/>
<dbReference type="AlphaFoldDB" id="A0A4R4Q996"/>
<accession>A0A4R4Q996</accession>
<sequence>MLLDRFRNDFDLTDGQVSDAAEFVGLTPLQEVRARFGGCTFRDGLYRIHGESSAAVAKAWVDDAFPEFKGRFEIFGFDWLGRQFAADRARGEASDPEVMLIEPGAGEALEIPVPFSKFHDEELVDYSDEALAVNFYAQWRSQSPGSLGFDQCAGYQVPLFLGGKDQVENLELSDIEVYWGIMGQLRAQAREVGLGNPIAGIDLS</sequence>
<evidence type="ECO:0000313" key="3">
    <source>
        <dbReference type="Proteomes" id="UP000295075"/>
    </source>
</evidence>
<feature type="domain" description="T6SS immunity protein Tdi1 C-terminal" evidence="1">
    <location>
        <begin position="122"/>
        <end position="185"/>
    </location>
</feature>